<dbReference type="GO" id="GO:0042147">
    <property type="term" value="P:retrograde transport, endosome to Golgi"/>
    <property type="evidence" value="ECO:0007669"/>
    <property type="project" value="InterPro"/>
</dbReference>
<evidence type="ECO:0000256" key="6">
    <source>
        <dbReference type="ARBA" id="ARBA00023136"/>
    </source>
</evidence>
<feature type="domain" description="Vps53 C-terminal" evidence="8">
    <location>
        <begin position="548"/>
        <end position="628"/>
    </location>
</feature>
<proteinExistence type="inferred from homology"/>
<dbReference type="VEuPathDB" id="FungiDB:CD36_00140"/>
<sequence>MDSPTYDPTIHLNKIFSSPDTLDELPQLLNHVSEYKRQLTGEINKCMGRYEEVDLKDDILNLTTTIGDIKRESTSTKQTISQMTSSIQRLDCTKKNLVVSMTLLKRLQMLVNVNNKLSSILPSRNYKEIYSLLGVIKELLQFFQPYKSIDEINQINLMVVHTQNKLIDDIFIDFEEYKSKDEEQLLYGARILELIDIKYKDKLLAWFYNLQLQDLKEIFSGEAGSLDNLNRRFIYFKNILKQVQQYKIFPWDVSDAITQEFCKITRQDISKLLYNSKIESKTLLDNLTKTLEFEKSLNLHNEISSVFEPYLSIWVHEQDKYLNSKMLEFSAVSQLPPELEDLGANVPNIAVSSTELFKIFNRLLSHITKLTNGETIVDLARVFNKYLLEYNRRVLLPILATDDYSVESLKYFTMLLNTGDYIINNIEELAEKTQKMTKHTIAQFNTDAFYQLINKSISSLLLKMSIDYKPCWREFFNLDWGQLDSVNDISSYMNDLKGKTSDNLKVILPLIIRDSYVRNFNDKLVELLVTTIANNLKFVKPMTATSVEQILMDVSSLKESALKFPLYSIKEVSKSYQKFVNSHFRELESLLKLLMVPVVPVENVIESYFALIGDKSISNFVKVLNLKRIDKAQQYKYVDNFKLQLSVDDGSVTSCGLLQNLEDEEEVSRAATPDVRLNEKFETHVSKINENFKNFGKFFRKDDT</sequence>
<dbReference type="GO" id="GO:0005829">
    <property type="term" value="C:cytosol"/>
    <property type="evidence" value="ECO:0007669"/>
    <property type="project" value="GOC"/>
</dbReference>
<evidence type="ECO:0000256" key="3">
    <source>
        <dbReference type="ARBA" id="ARBA00008628"/>
    </source>
</evidence>
<dbReference type="KEGG" id="cdu:CD36_00140"/>
<evidence type="ECO:0000259" key="8">
    <source>
        <dbReference type="Pfam" id="PF16854"/>
    </source>
</evidence>
<keyword evidence="11" id="KW-1185">Reference proteome</keyword>
<evidence type="ECO:0000313" key="11">
    <source>
        <dbReference type="Proteomes" id="UP000002605"/>
    </source>
</evidence>
<protein>
    <submittedName>
        <fullName evidence="10">Uncharacterized protein</fullName>
    </submittedName>
</protein>
<dbReference type="GO" id="GO:0010008">
    <property type="term" value="C:endosome membrane"/>
    <property type="evidence" value="ECO:0007669"/>
    <property type="project" value="UniProtKB-SubCell"/>
</dbReference>
<dbReference type="InterPro" id="IPR039766">
    <property type="entry name" value="Vps53"/>
</dbReference>
<gene>
    <name evidence="9" type="ordered locus">Cd36_00140</name>
    <name evidence="10" type="ORF">CD36_00140</name>
</gene>
<evidence type="ECO:0000259" key="7">
    <source>
        <dbReference type="Pfam" id="PF04100"/>
    </source>
</evidence>
<dbReference type="AlphaFoldDB" id="B9W6H3"/>
<dbReference type="RefSeq" id="XP_002416694.1">
    <property type="nucleotide sequence ID" value="XM_002416649.1"/>
</dbReference>
<evidence type="ECO:0000256" key="5">
    <source>
        <dbReference type="ARBA" id="ARBA00023034"/>
    </source>
</evidence>
<dbReference type="PANTHER" id="PTHR12820:SF0">
    <property type="entry name" value="VACUOLAR PROTEIN SORTING-ASSOCIATED PROTEIN 53 HOMOLOG"/>
    <property type="match status" value="1"/>
</dbReference>
<dbReference type="InterPro" id="IPR007234">
    <property type="entry name" value="Vps53_N"/>
</dbReference>
<dbReference type="FunFam" id="1.10.357.110:FF:000009">
    <property type="entry name" value="Vps53p"/>
    <property type="match status" value="1"/>
</dbReference>
<comment type="subcellular location">
    <subcellularLocation>
        <location evidence="2">Endosome membrane</location>
        <topology evidence="2">Peripheral membrane protein</topology>
    </subcellularLocation>
    <subcellularLocation>
        <location evidence="1">Golgi apparatus</location>
        <location evidence="1">trans-Golgi network membrane</location>
        <topology evidence="1">Peripheral membrane protein</topology>
    </subcellularLocation>
</comment>
<keyword evidence="5" id="KW-0333">Golgi apparatus</keyword>
<dbReference type="eggNOG" id="KOG2180">
    <property type="taxonomic scope" value="Eukaryota"/>
</dbReference>
<reference evidence="10 11" key="1">
    <citation type="journal article" date="2009" name="Genome Res.">
        <title>Comparative genomics of the fungal pathogens Candida dubliniensis and Candida albicans.</title>
        <authorList>
            <person name="Jackson A.P."/>
            <person name="Gamble J.A."/>
            <person name="Yeomans T."/>
            <person name="Moran G.P."/>
            <person name="Saunders D."/>
            <person name="Harris D."/>
            <person name="Aslett M."/>
            <person name="Barrell J.F."/>
            <person name="Butler G."/>
            <person name="Citiulo F."/>
            <person name="Coleman D.C."/>
            <person name="de Groot P.W.J."/>
            <person name="Goodwin T.J."/>
            <person name="Quail M.A."/>
            <person name="McQuillan J."/>
            <person name="Munro C.A."/>
            <person name="Pain A."/>
            <person name="Poulter R.T."/>
            <person name="Rajandream M.A."/>
            <person name="Renauld H."/>
            <person name="Spiering M.J."/>
            <person name="Tivey A."/>
            <person name="Gow N.A.R."/>
            <person name="Barrell B."/>
            <person name="Sullivan D.J."/>
            <person name="Berriman M."/>
        </authorList>
    </citation>
    <scope>NUCLEOTIDE SEQUENCE [LARGE SCALE GENOMIC DNA]</scope>
    <source>
        <strain evidence="11">CD36 / ATCC MYA-646 / CBS 7987 / NCPF 3949 / NRRL Y-17841</strain>
    </source>
</reference>
<dbReference type="Pfam" id="PF04100">
    <property type="entry name" value="Vps53_N"/>
    <property type="match status" value="1"/>
</dbReference>
<dbReference type="EMBL" id="FM992688">
    <property type="protein sequence ID" value="CAX44276.1"/>
    <property type="molecule type" value="Genomic_DNA"/>
</dbReference>
<dbReference type="GeneID" id="8044226"/>
<dbReference type="CGD" id="CAL0000170492">
    <property type="gene designation" value="Cd36_00140"/>
</dbReference>
<keyword evidence="6" id="KW-0472">Membrane</keyword>
<feature type="domain" description="Vps53 N-terminal" evidence="7">
    <location>
        <begin position="10"/>
        <end position="330"/>
    </location>
</feature>
<evidence type="ECO:0000256" key="2">
    <source>
        <dbReference type="ARBA" id="ARBA00004481"/>
    </source>
</evidence>
<dbReference type="GO" id="GO:0000938">
    <property type="term" value="C:GARP complex"/>
    <property type="evidence" value="ECO:0007669"/>
    <property type="project" value="InterPro"/>
</dbReference>
<organism evidence="10 11">
    <name type="scientific">Candida dubliniensis (strain CD36 / ATCC MYA-646 / CBS 7987 / NCPF 3949 / NRRL Y-17841)</name>
    <name type="common">Yeast</name>
    <dbReference type="NCBI Taxonomy" id="573826"/>
    <lineage>
        <taxon>Eukaryota</taxon>
        <taxon>Fungi</taxon>
        <taxon>Dikarya</taxon>
        <taxon>Ascomycota</taxon>
        <taxon>Saccharomycotina</taxon>
        <taxon>Pichiomycetes</taxon>
        <taxon>Debaryomycetaceae</taxon>
        <taxon>Candida/Lodderomyces clade</taxon>
        <taxon>Candida</taxon>
    </lineage>
</organism>
<accession>B9W6H3</accession>
<dbReference type="HOGENOM" id="CLU_007339_1_0_1"/>
<dbReference type="Gene3D" id="1.10.357.110">
    <property type="entry name" value="Vacuolar protein sorting-associated protein 53, C-terminus"/>
    <property type="match status" value="1"/>
</dbReference>
<dbReference type="InterPro" id="IPR031745">
    <property type="entry name" value="Vps53_C"/>
</dbReference>
<dbReference type="PANTHER" id="PTHR12820">
    <property type="entry name" value="VACUOLAR SORTING PROTEIN 53"/>
    <property type="match status" value="1"/>
</dbReference>
<dbReference type="Proteomes" id="UP000002605">
    <property type="component" value="Chromosome 1"/>
</dbReference>
<comment type="similarity">
    <text evidence="3">Belongs to the VPS53 family.</text>
</comment>
<dbReference type="OrthoDB" id="10261632at2759"/>
<evidence type="ECO:0000256" key="1">
    <source>
        <dbReference type="ARBA" id="ARBA00004150"/>
    </source>
</evidence>
<dbReference type="InterPro" id="IPR038260">
    <property type="entry name" value="Vps53_C_sf"/>
</dbReference>
<dbReference type="Pfam" id="PF16854">
    <property type="entry name" value="VPS53_C"/>
    <property type="match status" value="1"/>
</dbReference>
<evidence type="ECO:0000313" key="10">
    <source>
        <dbReference type="EMBL" id="CAX44276.1"/>
    </source>
</evidence>
<evidence type="ECO:0000313" key="9">
    <source>
        <dbReference type="CGD" id="CAL0000170492"/>
    </source>
</evidence>
<keyword evidence="4" id="KW-0967">Endosome</keyword>
<evidence type="ECO:0000256" key="4">
    <source>
        <dbReference type="ARBA" id="ARBA00022753"/>
    </source>
</evidence>
<name>B9W6H3_CANDC</name>